<evidence type="ECO:0000313" key="3">
    <source>
        <dbReference type="EMBL" id="KAF0723028.1"/>
    </source>
</evidence>
<dbReference type="Proteomes" id="UP000481153">
    <property type="component" value="Unassembled WGS sequence"/>
</dbReference>
<keyword evidence="4" id="KW-1185">Reference proteome</keyword>
<dbReference type="EMBL" id="VJMJ01000318">
    <property type="protein sequence ID" value="KAF0723028.1"/>
    <property type="molecule type" value="Genomic_DNA"/>
</dbReference>
<feature type="region of interest" description="Disordered" evidence="1">
    <location>
        <begin position="141"/>
        <end position="218"/>
    </location>
</feature>
<comment type="caution">
    <text evidence="3">The sequence shown here is derived from an EMBL/GenBank/DDBJ whole genome shotgun (WGS) entry which is preliminary data.</text>
</comment>
<dbReference type="AlphaFoldDB" id="A0A6G0W7J5"/>
<evidence type="ECO:0008006" key="5">
    <source>
        <dbReference type="Google" id="ProtNLM"/>
    </source>
</evidence>
<reference evidence="3 4" key="1">
    <citation type="submission" date="2019-07" db="EMBL/GenBank/DDBJ databases">
        <title>Genomics analysis of Aphanomyces spp. identifies a new class of oomycete effector associated with host adaptation.</title>
        <authorList>
            <person name="Gaulin E."/>
        </authorList>
    </citation>
    <scope>NUCLEOTIDE SEQUENCE [LARGE SCALE GENOMIC DNA]</scope>
    <source>
        <strain evidence="3 4">ATCC 201684</strain>
    </source>
</reference>
<evidence type="ECO:0000256" key="1">
    <source>
        <dbReference type="SAM" id="MobiDB-lite"/>
    </source>
</evidence>
<name>A0A6G0W7J5_9STRA</name>
<keyword evidence="2" id="KW-0732">Signal</keyword>
<organism evidence="3 4">
    <name type="scientific">Aphanomyces euteiches</name>
    <dbReference type="NCBI Taxonomy" id="100861"/>
    <lineage>
        <taxon>Eukaryota</taxon>
        <taxon>Sar</taxon>
        <taxon>Stramenopiles</taxon>
        <taxon>Oomycota</taxon>
        <taxon>Saprolegniomycetes</taxon>
        <taxon>Saprolegniales</taxon>
        <taxon>Verrucalvaceae</taxon>
        <taxon>Aphanomyces</taxon>
    </lineage>
</organism>
<protein>
    <recommendedName>
        <fullName evidence="5">Glycine zipper domain-containing protein</fullName>
    </recommendedName>
</protein>
<evidence type="ECO:0000313" key="4">
    <source>
        <dbReference type="Proteomes" id="UP000481153"/>
    </source>
</evidence>
<feature type="compositionally biased region" description="Polar residues" evidence="1">
    <location>
        <begin position="165"/>
        <end position="178"/>
    </location>
</feature>
<proteinExistence type="predicted"/>
<dbReference type="VEuPathDB" id="FungiDB:AeMF1_004536"/>
<feature type="chain" id="PRO_5026124911" description="Glycine zipper domain-containing protein" evidence="2">
    <location>
        <begin position="17"/>
        <end position="218"/>
    </location>
</feature>
<sequence length="218" mass="22650">MRFWTLLAVVCSAAVAFDQRSNNVQVITPPHPIASTSLHFKNRVLTAPGKANQVNTTRGRYERSGFKNGGRVGAFVGATAGAVAGTVAGGAAGTAIGGPAVGVVGGAFGLTTGMYVGIPLGRKAGAKIGARGGRFIDKYKARRDAKAKANAPPAPIGKKKRRRSQANGSSPQEPTETTAPKAVTGQAEKRPGFFSRRKKSAKTLLQNAVRPMPKKWSA</sequence>
<accession>A0A6G0W7J5</accession>
<gene>
    <name evidence="3" type="ORF">Ae201684_017992</name>
</gene>
<feature type="signal peptide" evidence="2">
    <location>
        <begin position="1"/>
        <end position="16"/>
    </location>
</feature>
<evidence type="ECO:0000256" key="2">
    <source>
        <dbReference type="SAM" id="SignalP"/>
    </source>
</evidence>